<sequence>MKYFEGIKGKLLLIAIVVIFILGTIGYAKISVQRKTNLLSNKVEEQVTKLMELSTVKYSYTNVVEYEDKMQLSGINLPFTNKRFILKYSGYIKAGINLDTIEVKVKDKNSVEIIMENAEIFENVIPEEEVYFFDEKESIFNKLSFKDLYVVLIEEKDKMEKEAVDKGLLNDAEKNGSEILKYLLEGMGFKNITIRFK</sequence>
<proteinExistence type="predicted"/>
<accession>A0A6N7XHL2</accession>
<comment type="caution">
    <text evidence="1">The sequence shown here is derived from an EMBL/GenBank/DDBJ whole genome shotgun (WGS) entry which is preliminary data.</text>
</comment>
<evidence type="ECO:0000313" key="1">
    <source>
        <dbReference type="EMBL" id="MSU01519.1"/>
    </source>
</evidence>
<dbReference type="InterPro" id="IPR025324">
    <property type="entry name" value="DUF4230"/>
</dbReference>
<organism evidence="1 2">
    <name type="scientific">Tissierella pigra</name>
    <dbReference type="NCBI Taxonomy" id="2607614"/>
    <lineage>
        <taxon>Bacteria</taxon>
        <taxon>Bacillati</taxon>
        <taxon>Bacillota</taxon>
        <taxon>Tissierellia</taxon>
        <taxon>Tissierellales</taxon>
        <taxon>Tissierellaceae</taxon>
        <taxon>Tissierella</taxon>
    </lineage>
</organism>
<dbReference type="EMBL" id="VUNQ01000015">
    <property type="protein sequence ID" value="MSU01519.1"/>
    <property type="molecule type" value="Genomic_DNA"/>
</dbReference>
<reference evidence="1 2" key="1">
    <citation type="submission" date="2019-09" db="EMBL/GenBank/DDBJ databases">
        <title>In-depth cultivation of the pig gut microbiome towards novel bacterial diversity and tailored functional studies.</title>
        <authorList>
            <person name="Wylensek D."/>
            <person name="Hitch T.C.A."/>
            <person name="Clavel T."/>
        </authorList>
    </citation>
    <scope>NUCLEOTIDE SEQUENCE [LARGE SCALE GENOMIC DNA]</scope>
    <source>
        <strain evidence="1 2">WCA3-693-APC-4?</strain>
    </source>
</reference>
<dbReference type="Proteomes" id="UP000469523">
    <property type="component" value="Unassembled WGS sequence"/>
</dbReference>
<name>A0A6N7XHL2_9FIRM</name>
<protein>
    <submittedName>
        <fullName evidence="1">DUF4230 domain-containing protein</fullName>
    </submittedName>
</protein>
<evidence type="ECO:0000313" key="2">
    <source>
        <dbReference type="Proteomes" id="UP000469523"/>
    </source>
</evidence>
<dbReference type="RefSeq" id="WP_154439928.1">
    <property type="nucleotide sequence ID" value="NZ_VUNQ01000015.1"/>
</dbReference>
<dbReference type="Pfam" id="PF14014">
    <property type="entry name" value="DUF4230"/>
    <property type="match status" value="1"/>
</dbReference>
<gene>
    <name evidence="1" type="ORF">FYJ83_08580</name>
</gene>
<keyword evidence="2" id="KW-1185">Reference proteome</keyword>
<dbReference type="AlphaFoldDB" id="A0A6N7XHL2"/>